<comment type="caution">
    <text evidence="5">The sequence shown here is derived from an EMBL/GenBank/DDBJ whole genome shotgun (WGS) entry which is preliminary data.</text>
</comment>
<dbReference type="InterPro" id="IPR028978">
    <property type="entry name" value="Chorismate_lyase_/UTRA_dom_sf"/>
</dbReference>
<dbReference type="InterPro" id="IPR036388">
    <property type="entry name" value="WH-like_DNA-bd_sf"/>
</dbReference>
<feature type="domain" description="HTH gntR-type" evidence="4">
    <location>
        <begin position="12"/>
        <end position="82"/>
    </location>
</feature>
<dbReference type="PROSITE" id="PS50949">
    <property type="entry name" value="HTH_GNTR"/>
    <property type="match status" value="1"/>
</dbReference>
<dbReference type="InterPro" id="IPR036390">
    <property type="entry name" value="WH_DNA-bd_sf"/>
</dbReference>
<keyword evidence="2" id="KW-0238">DNA-binding</keyword>
<dbReference type="InterPro" id="IPR000524">
    <property type="entry name" value="Tscrpt_reg_HTH_GntR"/>
</dbReference>
<gene>
    <name evidence="5" type="ORF">ACIGXA_15450</name>
</gene>
<reference evidence="5 6" key="1">
    <citation type="submission" date="2024-10" db="EMBL/GenBank/DDBJ databases">
        <title>The Natural Products Discovery Center: Release of the First 8490 Sequenced Strains for Exploring Actinobacteria Biosynthetic Diversity.</title>
        <authorList>
            <person name="Kalkreuter E."/>
            <person name="Kautsar S.A."/>
            <person name="Yang D."/>
            <person name="Bader C.D."/>
            <person name="Teijaro C.N."/>
            <person name="Fluegel L."/>
            <person name="Davis C.M."/>
            <person name="Simpson J.R."/>
            <person name="Lauterbach L."/>
            <person name="Steele A.D."/>
            <person name="Gui C."/>
            <person name="Meng S."/>
            <person name="Li G."/>
            <person name="Viehrig K."/>
            <person name="Ye F."/>
            <person name="Su P."/>
            <person name="Kiefer A.F."/>
            <person name="Nichols A."/>
            <person name="Cepeda A.J."/>
            <person name="Yan W."/>
            <person name="Fan B."/>
            <person name="Jiang Y."/>
            <person name="Adhikari A."/>
            <person name="Zheng C.-J."/>
            <person name="Schuster L."/>
            <person name="Cowan T.M."/>
            <person name="Smanski M.J."/>
            <person name="Chevrette M.G."/>
            <person name="De Carvalho L.P.S."/>
            <person name="Shen B."/>
        </authorList>
    </citation>
    <scope>NUCLEOTIDE SEQUENCE [LARGE SCALE GENOMIC DNA]</scope>
    <source>
        <strain evidence="5 6">NPDC053399</strain>
    </source>
</reference>
<organism evidence="5 6">
    <name type="scientific">Streptomyces fildesensis</name>
    <dbReference type="NCBI Taxonomy" id="375757"/>
    <lineage>
        <taxon>Bacteria</taxon>
        <taxon>Bacillati</taxon>
        <taxon>Actinomycetota</taxon>
        <taxon>Actinomycetes</taxon>
        <taxon>Kitasatosporales</taxon>
        <taxon>Streptomycetaceae</taxon>
        <taxon>Streptomyces</taxon>
    </lineage>
</organism>
<evidence type="ECO:0000256" key="1">
    <source>
        <dbReference type="ARBA" id="ARBA00023015"/>
    </source>
</evidence>
<dbReference type="Gene3D" id="1.10.10.10">
    <property type="entry name" value="Winged helix-like DNA-binding domain superfamily/Winged helix DNA-binding domain"/>
    <property type="match status" value="1"/>
</dbReference>
<dbReference type="EMBL" id="JBITYG010000004">
    <property type="protein sequence ID" value="MFI9101910.1"/>
    <property type="molecule type" value="Genomic_DNA"/>
</dbReference>
<dbReference type="RefSeq" id="WP_399648896.1">
    <property type="nucleotide sequence ID" value="NZ_JBITYG010000004.1"/>
</dbReference>
<evidence type="ECO:0000313" key="6">
    <source>
        <dbReference type="Proteomes" id="UP001614394"/>
    </source>
</evidence>
<dbReference type="SUPFAM" id="SSF64288">
    <property type="entry name" value="Chorismate lyase-like"/>
    <property type="match status" value="1"/>
</dbReference>
<dbReference type="SMART" id="SM00345">
    <property type="entry name" value="HTH_GNTR"/>
    <property type="match status" value="1"/>
</dbReference>
<evidence type="ECO:0000256" key="3">
    <source>
        <dbReference type="ARBA" id="ARBA00023163"/>
    </source>
</evidence>
<dbReference type="Pfam" id="PF00392">
    <property type="entry name" value="GntR"/>
    <property type="match status" value="1"/>
</dbReference>
<evidence type="ECO:0000259" key="4">
    <source>
        <dbReference type="PROSITE" id="PS50949"/>
    </source>
</evidence>
<proteinExistence type="predicted"/>
<protein>
    <submittedName>
        <fullName evidence="5">GntR family transcriptional regulator</fullName>
    </submittedName>
</protein>
<dbReference type="PANTHER" id="PTHR44846:SF17">
    <property type="entry name" value="GNTR-FAMILY TRANSCRIPTIONAL REGULATOR"/>
    <property type="match status" value="1"/>
</dbReference>
<accession>A0ABW8C959</accession>
<dbReference type="PANTHER" id="PTHR44846">
    <property type="entry name" value="MANNOSYL-D-GLYCERATE TRANSPORT/METABOLISM SYSTEM REPRESSOR MNGR-RELATED"/>
    <property type="match status" value="1"/>
</dbReference>
<dbReference type="InterPro" id="IPR050679">
    <property type="entry name" value="Bact_HTH_transcr_reg"/>
</dbReference>
<dbReference type="CDD" id="cd07377">
    <property type="entry name" value="WHTH_GntR"/>
    <property type="match status" value="1"/>
</dbReference>
<dbReference type="Proteomes" id="UP001614394">
    <property type="component" value="Unassembled WGS sequence"/>
</dbReference>
<keyword evidence="3" id="KW-0804">Transcription</keyword>
<keyword evidence="6" id="KW-1185">Reference proteome</keyword>
<keyword evidence="1" id="KW-0805">Transcription regulation</keyword>
<evidence type="ECO:0000313" key="5">
    <source>
        <dbReference type="EMBL" id="MFI9101910.1"/>
    </source>
</evidence>
<dbReference type="SUPFAM" id="SSF46785">
    <property type="entry name" value="Winged helix' DNA-binding domain"/>
    <property type="match status" value="1"/>
</dbReference>
<name>A0ABW8C959_9ACTN</name>
<evidence type="ECO:0000256" key="2">
    <source>
        <dbReference type="ARBA" id="ARBA00023125"/>
    </source>
</evidence>
<dbReference type="Gene3D" id="3.40.1410.10">
    <property type="entry name" value="Chorismate lyase-like"/>
    <property type="match status" value="1"/>
</dbReference>
<sequence>MPRSSRSAPPARPLYQRIADQLQAELDKGRIAPGDRLPAERLLADRFGVNRQTVRQALQLLRDRGMVTTGRRGTRAAVVPVPLPGQLIDTAPVTPEGIDDDFGVLRTAPAPVDISCLLGLTPGTPTLVHQRVEQAPGAQLANATSYFSPVALAEIPRLAEHRRASSEPHRGNLRGLYQWMIDADLRPHRRDTIDLTPVHNPRPAAPDHAKLTIRRTIADQHGRVLEITDLQLPPGPAQLVYDFALPVT</sequence>
<dbReference type="PRINTS" id="PR00035">
    <property type="entry name" value="HTHGNTR"/>
</dbReference>